<dbReference type="PANTHER" id="PTHR38139">
    <property type="entry name" value="GATE DOMAIN-CONTAINING PROTEIN"/>
    <property type="match status" value="1"/>
</dbReference>
<feature type="transmembrane region" description="Helical" evidence="1">
    <location>
        <begin position="181"/>
        <end position="200"/>
    </location>
</feature>
<organism evidence="2 3">
    <name type="scientific">Methanosarcina horonobensis HB-1 = JCM 15518</name>
    <dbReference type="NCBI Taxonomy" id="1434110"/>
    <lineage>
        <taxon>Archaea</taxon>
        <taxon>Methanobacteriati</taxon>
        <taxon>Methanobacteriota</taxon>
        <taxon>Stenosarchaea group</taxon>
        <taxon>Methanomicrobia</taxon>
        <taxon>Methanosarcinales</taxon>
        <taxon>Methanosarcinaceae</taxon>
        <taxon>Methanosarcina</taxon>
    </lineage>
</organism>
<feature type="transmembrane region" description="Helical" evidence="1">
    <location>
        <begin position="56"/>
        <end position="77"/>
    </location>
</feature>
<dbReference type="HOGENOM" id="CLU_048086_2_1_2"/>
<dbReference type="STRING" id="1434110.MSHOH_2183"/>
<dbReference type="InterPro" id="IPR038880">
    <property type="entry name" value="MJ0871-like"/>
</dbReference>
<dbReference type="RefSeq" id="WP_158024134.1">
    <property type="nucleotide sequence ID" value="NZ_CP009516.1"/>
</dbReference>
<dbReference type="GeneID" id="24831433"/>
<accession>A0A0E3SCP4</accession>
<dbReference type="Proteomes" id="UP000033101">
    <property type="component" value="Chromosome"/>
</dbReference>
<dbReference type="PANTHER" id="PTHR38139:SF1">
    <property type="entry name" value="NUCLEOSIDE TRANSPORTER_FEOB GTPASE GATE DOMAIN-CONTAINING PROTEIN"/>
    <property type="match status" value="1"/>
</dbReference>
<protein>
    <submittedName>
        <fullName evidence="2">Putative cobalt transporter in sulfate-reducing delta-proteobacteria</fullName>
    </submittedName>
</protein>
<proteinExistence type="predicted"/>
<keyword evidence="1" id="KW-1133">Transmembrane helix</keyword>
<keyword evidence="1" id="KW-0472">Membrane</keyword>
<dbReference type="AlphaFoldDB" id="A0A0E3SCP4"/>
<dbReference type="EMBL" id="CP009516">
    <property type="protein sequence ID" value="AKB78666.1"/>
    <property type="molecule type" value="Genomic_DNA"/>
</dbReference>
<name>A0A0E3SCP4_9EURY</name>
<feature type="transmembrane region" description="Helical" evidence="1">
    <location>
        <begin position="252"/>
        <end position="270"/>
    </location>
</feature>
<evidence type="ECO:0000313" key="3">
    <source>
        <dbReference type="Proteomes" id="UP000033101"/>
    </source>
</evidence>
<reference evidence="2 3" key="1">
    <citation type="submission" date="2014-07" db="EMBL/GenBank/DDBJ databases">
        <title>Methanogenic archaea and the global carbon cycle.</title>
        <authorList>
            <person name="Henriksen J.R."/>
            <person name="Luke J."/>
            <person name="Reinhart S."/>
            <person name="Benedict M.N."/>
            <person name="Youngblut N.D."/>
            <person name="Metcalf M.E."/>
            <person name="Whitaker R.J."/>
            <person name="Metcalf W.W."/>
        </authorList>
    </citation>
    <scope>NUCLEOTIDE SEQUENCE [LARGE SCALE GENOMIC DNA]</scope>
    <source>
        <strain evidence="2 3">HB-1</strain>
    </source>
</reference>
<sequence length="311" mass="33899">MVIDSVIRAVELWISVFPFTVVGILLASIAVELGIFDRLFPVMKPILHEAHFTPHSGIAFMTAFGSPIAAVAMISEFYGEGKINQKETLLATVATWFPQTIYESFVYISPTIIPVLGIVGIAYLSLFVLNGTIVALLVFIAGRALLTRKNCTDCEFASETEDRKLVIKTALKRSVLNSVKLLKRVVLFAFPVSILVFVLIDLGAFDILSQYLGWMPLPPEALAVVPLVVANPTAAYVTVADLMETEVLDFKLALLTLLAGNLLVSTRYILTHRLPYYSGIFGPGLSLKIISVSAGLRLGLTILMILTLLLA</sequence>
<dbReference type="KEGG" id="mhor:MSHOH_2183"/>
<dbReference type="PATRIC" id="fig|1434110.4.peg.2780"/>
<keyword evidence="1" id="KW-0812">Transmembrane</keyword>
<feature type="transmembrane region" description="Helical" evidence="1">
    <location>
        <begin position="12"/>
        <end position="36"/>
    </location>
</feature>
<feature type="transmembrane region" description="Helical" evidence="1">
    <location>
        <begin position="290"/>
        <end position="310"/>
    </location>
</feature>
<feature type="transmembrane region" description="Helical" evidence="1">
    <location>
        <begin position="220"/>
        <end position="240"/>
    </location>
</feature>
<evidence type="ECO:0000256" key="1">
    <source>
        <dbReference type="SAM" id="Phobius"/>
    </source>
</evidence>
<dbReference type="OrthoDB" id="51620at2157"/>
<feature type="transmembrane region" description="Helical" evidence="1">
    <location>
        <begin position="115"/>
        <end position="140"/>
    </location>
</feature>
<gene>
    <name evidence="2" type="ORF">MSHOH_2183</name>
</gene>
<evidence type="ECO:0000313" key="2">
    <source>
        <dbReference type="EMBL" id="AKB78666.1"/>
    </source>
</evidence>
<keyword evidence="3" id="KW-1185">Reference proteome</keyword>